<dbReference type="GO" id="GO:0006298">
    <property type="term" value="P:mismatch repair"/>
    <property type="evidence" value="ECO:0007669"/>
    <property type="project" value="UniProtKB-UniRule"/>
</dbReference>
<comment type="caution">
    <text evidence="7">The sequence shown here is derived from an EMBL/GenBank/DDBJ whole genome shotgun (WGS) entry which is preliminary data.</text>
</comment>
<keyword evidence="5 6" id="KW-0234">DNA repair</keyword>
<dbReference type="Pfam" id="PF03852">
    <property type="entry name" value="Vsr"/>
    <property type="match status" value="1"/>
</dbReference>
<evidence type="ECO:0000256" key="4">
    <source>
        <dbReference type="ARBA" id="ARBA00022801"/>
    </source>
</evidence>
<evidence type="ECO:0000256" key="3">
    <source>
        <dbReference type="ARBA" id="ARBA00022763"/>
    </source>
</evidence>
<dbReference type="GO" id="GO:0016787">
    <property type="term" value="F:hydrolase activity"/>
    <property type="evidence" value="ECO:0007669"/>
    <property type="project" value="UniProtKB-KW"/>
</dbReference>
<dbReference type="SUPFAM" id="SSF52980">
    <property type="entry name" value="Restriction endonuclease-like"/>
    <property type="match status" value="1"/>
</dbReference>
<evidence type="ECO:0000313" key="8">
    <source>
        <dbReference type="Proteomes" id="UP000324269"/>
    </source>
</evidence>
<evidence type="ECO:0000313" key="7">
    <source>
        <dbReference type="EMBL" id="TYS88350.1"/>
    </source>
</evidence>
<keyword evidence="4 6" id="KW-0378">Hydrolase</keyword>
<accession>A0A5D4UMG2</accession>
<dbReference type="OrthoDB" id="9801520at2"/>
<keyword evidence="1 6" id="KW-0540">Nuclease</keyword>
<evidence type="ECO:0000256" key="6">
    <source>
        <dbReference type="PIRNR" id="PIRNR018267"/>
    </source>
</evidence>
<dbReference type="InterPro" id="IPR011335">
    <property type="entry name" value="Restrct_endonuc-II-like"/>
</dbReference>
<gene>
    <name evidence="7" type="ORF">FZC85_02610</name>
</gene>
<dbReference type="EC" id="3.1.-.-" evidence="6"/>
<dbReference type="EMBL" id="VTEZ01000001">
    <property type="protein sequence ID" value="TYS88350.1"/>
    <property type="molecule type" value="Genomic_DNA"/>
</dbReference>
<dbReference type="NCBIfam" id="TIGR00632">
    <property type="entry name" value="vsr"/>
    <property type="match status" value="1"/>
</dbReference>
<evidence type="ECO:0000256" key="2">
    <source>
        <dbReference type="ARBA" id="ARBA00022759"/>
    </source>
</evidence>
<protein>
    <recommendedName>
        <fullName evidence="6">Very short patch repair endonuclease</fullName>
        <ecNumber evidence="6">3.1.-.-</ecNumber>
    </recommendedName>
</protein>
<name>A0A5D4UMG2_9BACI</name>
<reference evidence="7 8" key="1">
    <citation type="submission" date="2019-08" db="EMBL/GenBank/DDBJ databases">
        <title>Bacillus genomes from the desert of Cuatro Cienegas, Coahuila.</title>
        <authorList>
            <person name="Olmedo-Alvarez G."/>
        </authorList>
    </citation>
    <scope>NUCLEOTIDE SEQUENCE [LARGE SCALE GENOMIC DNA]</scope>
    <source>
        <strain evidence="7 8">CH87b_3T</strain>
    </source>
</reference>
<dbReference type="AlphaFoldDB" id="A0A5D4UMG2"/>
<comment type="similarity">
    <text evidence="6">Belongs to the vsr family.</text>
</comment>
<comment type="function">
    <text evidence="6">May nick specific sequences that contain T:G mispairs resulting from m5C-deamination.</text>
</comment>
<dbReference type="RefSeq" id="WP_148967650.1">
    <property type="nucleotide sequence ID" value="NZ_JBNIKW010000001.1"/>
</dbReference>
<dbReference type="CDD" id="cd00221">
    <property type="entry name" value="Vsr"/>
    <property type="match status" value="1"/>
</dbReference>
<sequence length="138" mass="16623">MVDVMTKEQRSNNMKAIKSVSKLEDIVSRSLWKKGFRFRRNTKELFGQPDISIKKYKIVIFIDSCFWHQCPIHGNMPKTNSAFWKKKLERNIERDKEVEAYYKDKGWCIKRIWEHEIKEDLEKVMGNLEELINKQKAK</sequence>
<evidence type="ECO:0000256" key="5">
    <source>
        <dbReference type="ARBA" id="ARBA00023204"/>
    </source>
</evidence>
<proteinExistence type="inferred from homology"/>
<dbReference type="Gene3D" id="3.40.960.10">
    <property type="entry name" value="VSR Endonuclease"/>
    <property type="match status" value="1"/>
</dbReference>
<dbReference type="GO" id="GO:0004519">
    <property type="term" value="F:endonuclease activity"/>
    <property type="evidence" value="ECO:0007669"/>
    <property type="project" value="UniProtKB-KW"/>
</dbReference>
<dbReference type="PIRSF" id="PIRSF018267">
    <property type="entry name" value="VSR_endonuc"/>
    <property type="match status" value="1"/>
</dbReference>
<organism evidence="7 8">
    <name type="scientific">Rossellomorea aquimaris</name>
    <dbReference type="NCBI Taxonomy" id="189382"/>
    <lineage>
        <taxon>Bacteria</taxon>
        <taxon>Bacillati</taxon>
        <taxon>Bacillota</taxon>
        <taxon>Bacilli</taxon>
        <taxon>Bacillales</taxon>
        <taxon>Bacillaceae</taxon>
        <taxon>Rossellomorea</taxon>
    </lineage>
</organism>
<evidence type="ECO:0000256" key="1">
    <source>
        <dbReference type="ARBA" id="ARBA00022722"/>
    </source>
</evidence>
<dbReference type="Proteomes" id="UP000324269">
    <property type="component" value="Unassembled WGS sequence"/>
</dbReference>
<keyword evidence="2 6" id="KW-0255">Endonuclease</keyword>
<dbReference type="InterPro" id="IPR004603">
    <property type="entry name" value="DNA_mismatch_endonuc_vsr"/>
</dbReference>
<keyword evidence="3 6" id="KW-0227">DNA damage</keyword>